<dbReference type="AlphaFoldDB" id="A0A379U4T1"/>
<reference evidence="3" key="1">
    <citation type="journal article" date="2018" name="Genome Biol.">
        <title>SKESA: strategic k-mer extension for scrupulous assemblies.</title>
        <authorList>
            <person name="Souvorov A."/>
            <person name="Agarwala R."/>
            <person name="Lipman D.J."/>
        </authorList>
    </citation>
    <scope>NUCLEOTIDE SEQUENCE</scope>
    <source>
        <strain evidence="3">Salmonella enterica</strain>
    </source>
</reference>
<dbReference type="EMBL" id="DAAGPR010000085">
    <property type="protein sequence ID" value="HAB4052307.1"/>
    <property type="molecule type" value="Genomic_DNA"/>
</dbReference>
<reference evidence="3" key="4">
    <citation type="submission" date="2019-10" db="EMBL/GenBank/DDBJ databases">
        <authorList>
            <consortium name="NCBI Pathogen Detection Project"/>
        </authorList>
    </citation>
    <scope>NUCLEOTIDE SEQUENCE</scope>
    <source>
        <strain evidence="3">Salmonella enterica</strain>
    </source>
</reference>
<evidence type="ECO:0000313" key="2">
    <source>
        <dbReference type="EMBL" id="EDD0502504.1"/>
    </source>
</evidence>
<evidence type="ECO:0000313" key="3">
    <source>
        <dbReference type="EMBL" id="HAB4052307.1"/>
    </source>
</evidence>
<protein>
    <submittedName>
        <fullName evidence="1">Fimbrial protein</fullName>
    </submittedName>
    <submittedName>
        <fullName evidence="4">K88 minor fimbrial subunit faeJ</fullName>
    </submittedName>
</protein>
<reference evidence="1" key="3">
    <citation type="submission" date="2018-07" db="EMBL/GenBank/DDBJ databases">
        <authorList>
            <consortium name="GenomeTrakr network: Whole genome sequencing for foodborne pathogen traceback"/>
        </authorList>
    </citation>
    <scope>NUCLEOTIDE SEQUENCE</scope>
    <source>
        <strain evidence="1">CFSAN008697</strain>
        <strain evidence="2">FDA00001986</strain>
    </source>
</reference>
<dbReference type="EMBL" id="AALSXK010000011">
    <property type="protein sequence ID" value="EDD0502504.1"/>
    <property type="molecule type" value="Genomic_DNA"/>
</dbReference>
<dbReference type="Proteomes" id="UP000254633">
    <property type="component" value="Unassembled WGS sequence"/>
</dbReference>
<evidence type="ECO:0000313" key="4">
    <source>
        <dbReference type="EMBL" id="SUG57841.1"/>
    </source>
</evidence>
<evidence type="ECO:0000313" key="1">
    <source>
        <dbReference type="EMBL" id="EBP3694148.1"/>
    </source>
</evidence>
<proteinExistence type="predicted"/>
<dbReference type="EMBL" id="AAGLNK010000012">
    <property type="protein sequence ID" value="EBP3694148.1"/>
    <property type="molecule type" value="Genomic_DNA"/>
</dbReference>
<organism evidence="4 5">
    <name type="scientific">Salmonella diarizonae</name>
    <dbReference type="NCBI Taxonomy" id="59204"/>
    <lineage>
        <taxon>Bacteria</taxon>
        <taxon>Pseudomonadati</taxon>
        <taxon>Pseudomonadota</taxon>
        <taxon>Gammaproteobacteria</taxon>
        <taxon>Enterobacterales</taxon>
        <taxon>Enterobacteriaceae</taxon>
        <taxon>Salmonella</taxon>
    </lineage>
</organism>
<accession>A0A379U4T1</accession>
<dbReference type="EMBL" id="UGXH01000003">
    <property type="protein sequence ID" value="SUG57841.1"/>
    <property type="molecule type" value="Genomic_DNA"/>
</dbReference>
<gene>
    <name evidence="2" type="ORF">AH359_14475</name>
    <name evidence="3" type="ORF">GBY29_21525</name>
    <name evidence="4" type="ORF">NCTC10060_05080</name>
    <name evidence="1" type="ORF">PG27_13045</name>
</gene>
<reference evidence="4 5" key="2">
    <citation type="submission" date="2018-06" db="EMBL/GenBank/DDBJ databases">
        <authorList>
            <consortium name="Pathogen Informatics"/>
            <person name="Doyle S."/>
        </authorList>
    </citation>
    <scope>NUCLEOTIDE SEQUENCE [LARGE SCALE GENOMIC DNA]</scope>
    <source>
        <strain evidence="4 5">NCTC10060</strain>
    </source>
</reference>
<evidence type="ECO:0000313" key="5">
    <source>
        <dbReference type="Proteomes" id="UP000254633"/>
    </source>
</evidence>
<name>A0A379U4T1_SALDZ</name>
<sequence length="216" mass="23864">MGTANLSGTLYVRGVTWQWHPQILQMSNSGCIQAGLRLGKQGMMSESSPGQLYYILGGHTTTLTTVRPGLQPSVSLLQTDPVAPRLEARGELAKGQVRYGEITFSVRHVLAWQDSTTADSGWSVVSGDVTPDMEQQIKNQLWQVTGYDWEPVYSGLTARPDAFTAMPDSIQPENKTKHNIAGAWVTALEDIRVRFPGAEEPVKRWQGNLTPVVMYF</sequence>